<evidence type="ECO:0000256" key="3">
    <source>
        <dbReference type="SAM" id="MobiDB-lite"/>
    </source>
</evidence>
<dbReference type="GO" id="GO:0016579">
    <property type="term" value="P:protein deubiquitination"/>
    <property type="evidence" value="ECO:0007669"/>
    <property type="project" value="InterPro"/>
</dbReference>
<dbReference type="Gene3D" id="3.90.70.10">
    <property type="entry name" value="Cysteine proteinases"/>
    <property type="match status" value="2"/>
</dbReference>
<dbReference type="PANTHER" id="PTHR21646">
    <property type="entry name" value="UBIQUITIN CARBOXYL-TERMINAL HYDROLASE"/>
    <property type="match status" value="1"/>
</dbReference>
<dbReference type="Pfam" id="PF00443">
    <property type="entry name" value="UCH"/>
    <property type="match status" value="1"/>
</dbReference>
<dbReference type="PROSITE" id="PS50235">
    <property type="entry name" value="USP_3"/>
    <property type="match status" value="1"/>
</dbReference>
<evidence type="ECO:0000313" key="6">
    <source>
        <dbReference type="Proteomes" id="UP000759131"/>
    </source>
</evidence>
<accession>A0A7R9KFY0</accession>
<dbReference type="InterPro" id="IPR028889">
    <property type="entry name" value="USP"/>
</dbReference>
<dbReference type="InterPro" id="IPR018200">
    <property type="entry name" value="USP_CS"/>
</dbReference>
<sequence length="881" mass="94824">MTLMAGVQCVVDISHESADTTATAPIGGSATTSSTPSTSTSSSSSSSSSPLGVTCLKTGTTASAAINGAVDDWPDIDGYGGDKDVMTAATCVGGNGSAISGSGTAADIIDDDLLLQPFTGAEDNNNHSLPTLDDDDDCLSWPAVIALPGPVSATTTSTSGQQHQNTVGVGLANLGNTCYQNCVFQCLLNNRHFVQHLTPSIRESMSRRHKALADGRQHDAQEFLALLLDALHEQLLTRNGHHCDDDDYTADGINNSGGDHLNSISNHNHNLNHNSSNSDNHRNSNHVTVNVNKRLKVSDKCCTGDDEPSSAVTINDTTAIGGDKSCVQDVFQGQLCSRIVCDVCHRISQTYEAFMYLALPLPIVRHRQLVVAYTPLAGPTTRLLITVENKYDSVVQIKHRVREQLALNAVTDSELVVAETHDGGTHVARLVDDSEDVLSLNTGGGAAADILPTAAPTDVTLFQLNEALETVADGIDTSAQCVICLEDKPIRSLLSHTKCPGVVCEPCLDTAMKHYANDCPLTTFTCFSCARDVTKCQFAESRPLANRNFCVPLVFRADGRLVYGVRLLRVSQQMDANTLYALVDSRVPNPEYTYRLVFTERNGIGCCRCTWGSTCDGCEVSRDGHVVLSEADTLCVTFESLLSPLPPLMITASTSPTPSVTDWPADPLPQPSTTLIAAPEVVEHESLATASLDEPRPLNLETCLEAFIANECLNDGDGDNLWFCGDCQVLRAATKSLHIMSSPKTLIVYLKRFLFVANTCHKLSESVHYPIDTPLDMTPMVANATRPLLYRLSALVCHSGTAQTGHYTAYVKDQRLDQWLYYNDDVVTRESPKDTDCRAYILFYSRCDEPAVAVETMAATATAAAKHTADQIIDPLAATDS</sequence>
<evidence type="ECO:0000256" key="2">
    <source>
        <dbReference type="ARBA" id="ARBA00012759"/>
    </source>
</evidence>
<dbReference type="Proteomes" id="UP000759131">
    <property type="component" value="Unassembled WGS sequence"/>
</dbReference>
<dbReference type="EMBL" id="OC855026">
    <property type="protein sequence ID" value="CAD7621033.1"/>
    <property type="molecule type" value="Genomic_DNA"/>
</dbReference>
<dbReference type="PROSITE" id="PS00973">
    <property type="entry name" value="USP_2"/>
    <property type="match status" value="1"/>
</dbReference>
<feature type="region of interest" description="Disordered" evidence="3">
    <location>
        <begin position="259"/>
        <end position="285"/>
    </location>
</feature>
<dbReference type="InterPro" id="IPR050185">
    <property type="entry name" value="Ub_carboxyl-term_hydrolase"/>
</dbReference>
<comment type="catalytic activity">
    <reaction evidence="1">
        <text>Thiol-dependent hydrolysis of ester, thioester, amide, peptide and isopeptide bonds formed by the C-terminal Gly of ubiquitin (a 76-residue protein attached to proteins as an intracellular targeting signal).</text>
        <dbReference type="EC" id="3.4.19.12"/>
    </reaction>
</comment>
<keyword evidence="6" id="KW-1185">Reference proteome</keyword>
<gene>
    <name evidence="5" type="ORF">OSB1V03_LOCUS1512</name>
</gene>
<dbReference type="EMBL" id="CAJPIZ010000451">
    <property type="protein sequence ID" value="CAG2101463.1"/>
    <property type="molecule type" value="Genomic_DNA"/>
</dbReference>
<dbReference type="SUPFAM" id="SSF54001">
    <property type="entry name" value="Cysteine proteinases"/>
    <property type="match status" value="1"/>
</dbReference>
<dbReference type="GO" id="GO:0004843">
    <property type="term" value="F:cysteine-type deubiquitinase activity"/>
    <property type="evidence" value="ECO:0007669"/>
    <property type="project" value="UniProtKB-EC"/>
</dbReference>
<organism evidence="5">
    <name type="scientific">Medioppia subpectinata</name>
    <dbReference type="NCBI Taxonomy" id="1979941"/>
    <lineage>
        <taxon>Eukaryota</taxon>
        <taxon>Metazoa</taxon>
        <taxon>Ecdysozoa</taxon>
        <taxon>Arthropoda</taxon>
        <taxon>Chelicerata</taxon>
        <taxon>Arachnida</taxon>
        <taxon>Acari</taxon>
        <taxon>Acariformes</taxon>
        <taxon>Sarcoptiformes</taxon>
        <taxon>Oribatida</taxon>
        <taxon>Brachypylina</taxon>
        <taxon>Oppioidea</taxon>
        <taxon>Oppiidae</taxon>
        <taxon>Medioppia</taxon>
    </lineage>
</organism>
<name>A0A7R9KFY0_9ACAR</name>
<dbReference type="InterPro" id="IPR001394">
    <property type="entry name" value="Peptidase_C19_UCH"/>
</dbReference>
<reference evidence="5" key="1">
    <citation type="submission" date="2020-11" db="EMBL/GenBank/DDBJ databases">
        <authorList>
            <person name="Tran Van P."/>
        </authorList>
    </citation>
    <scope>NUCLEOTIDE SEQUENCE</scope>
</reference>
<dbReference type="AlphaFoldDB" id="A0A7R9KFY0"/>
<feature type="compositionally biased region" description="Low complexity" evidence="3">
    <location>
        <begin position="260"/>
        <end position="278"/>
    </location>
</feature>
<dbReference type="InterPro" id="IPR038765">
    <property type="entry name" value="Papain-like_cys_pep_sf"/>
</dbReference>
<dbReference type="EC" id="3.4.19.12" evidence="2"/>
<protein>
    <recommendedName>
        <fullName evidence="2">ubiquitinyl hydrolase 1</fullName>
        <ecNumber evidence="2">3.4.19.12</ecNumber>
    </recommendedName>
</protein>
<feature type="domain" description="USP" evidence="4">
    <location>
        <begin position="169"/>
        <end position="847"/>
    </location>
</feature>
<evidence type="ECO:0000313" key="5">
    <source>
        <dbReference type="EMBL" id="CAD7621033.1"/>
    </source>
</evidence>
<feature type="region of interest" description="Disordered" evidence="3">
    <location>
        <begin position="21"/>
        <end position="50"/>
    </location>
</feature>
<evidence type="ECO:0000256" key="1">
    <source>
        <dbReference type="ARBA" id="ARBA00000707"/>
    </source>
</evidence>
<proteinExistence type="predicted"/>
<dbReference type="OrthoDB" id="2248014at2759"/>
<evidence type="ECO:0000259" key="4">
    <source>
        <dbReference type="PROSITE" id="PS50235"/>
    </source>
</evidence>